<dbReference type="InterPro" id="IPR000835">
    <property type="entry name" value="HTH_MarR-typ"/>
</dbReference>
<organism evidence="5 6">
    <name type="scientific">Microbacterium pseudoresistens</name>
    <dbReference type="NCBI Taxonomy" id="640634"/>
    <lineage>
        <taxon>Bacteria</taxon>
        <taxon>Bacillati</taxon>
        <taxon>Actinomycetota</taxon>
        <taxon>Actinomycetes</taxon>
        <taxon>Micrococcales</taxon>
        <taxon>Microbacteriaceae</taxon>
        <taxon>Microbacterium</taxon>
    </lineage>
</organism>
<gene>
    <name evidence="5" type="ORF">BKA02_001482</name>
</gene>
<dbReference type="SUPFAM" id="SSF46785">
    <property type="entry name" value="Winged helix' DNA-binding domain"/>
    <property type="match status" value="1"/>
</dbReference>
<evidence type="ECO:0000313" key="5">
    <source>
        <dbReference type="EMBL" id="NYD54427.1"/>
    </source>
</evidence>
<dbReference type="InterPro" id="IPR023187">
    <property type="entry name" value="Tscrpt_reg_MarR-type_CS"/>
</dbReference>
<dbReference type="Proteomes" id="UP000552045">
    <property type="component" value="Unassembled WGS sequence"/>
</dbReference>
<dbReference type="EMBL" id="JACCBH010000001">
    <property type="protein sequence ID" value="NYD54427.1"/>
    <property type="molecule type" value="Genomic_DNA"/>
</dbReference>
<evidence type="ECO:0000259" key="4">
    <source>
        <dbReference type="PROSITE" id="PS50995"/>
    </source>
</evidence>
<keyword evidence="2 5" id="KW-0238">DNA-binding</keyword>
<accession>A0A7Y9JM57</accession>
<dbReference type="PANTHER" id="PTHR39515">
    <property type="entry name" value="CONSERVED PROTEIN"/>
    <property type="match status" value="1"/>
</dbReference>
<comment type="caution">
    <text evidence="5">The sequence shown here is derived from an EMBL/GenBank/DDBJ whole genome shotgun (WGS) entry which is preliminary data.</text>
</comment>
<evidence type="ECO:0000256" key="3">
    <source>
        <dbReference type="ARBA" id="ARBA00023163"/>
    </source>
</evidence>
<dbReference type="AlphaFoldDB" id="A0A7Y9JM57"/>
<proteinExistence type="predicted"/>
<keyword evidence="3" id="KW-0804">Transcription</keyword>
<evidence type="ECO:0000256" key="2">
    <source>
        <dbReference type="ARBA" id="ARBA00023125"/>
    </source>
</evidence>
<name>A0A7Y9JM57_9MICO</name>
<dbReference type="GO" id="GO:0003700">
    <property type="term" value="F:DNA-binding transcription factor activity"/>
    <property type="evidence" value="ECO:0007669"/>
    <property type="project" value="InterPro"/>
</dbReference>
<sequence>MSPAERLSDTTASALRLATFRLARRLRSIRAVDAMSDAQLGVLASLRTHGRRTISALAEHERVTSPSMSAMITTLEEQGYVVRIPDDDDRRRVHVEITEHGTDVVVETIRRRDAMLADVLAELHLSDDELRLLGEASAIMRKAAER</sequence>
<dbReference type="InterPro" id="IPR036390">
    <property type="entry name" value="WH_DNA-bd_sf"/>
</dbReference>
<protein>
    <submittedName>
        <fullName evidence="5">DNA-binding MarR family transcriptional regulator</fullName>
    </submittedName>
</protein>
<dbReference type="SMART" id="SM00347">
    <property type="entry name" value="HTH_MARR"/>
    <property type="match status" value="1"/>
</dbReference>
<dbReference type="InterPro" id="IPR036388">
    <property type="entry name" value="WH-like_DNA-bd_sf"/>
</dbReference>
<dbReference type="PANTHER" id="PTHR39515:SF2">
    <property type="entry name" value="HTH-TYPE TRANSCRIPTIONAL REGULATOR RV0880"/>
    <property type="match status" value="1"/>
</dbReference>
<feature type="domain" description="HTH marR-type" evidence="4">
    <location>
        <begin position="8"/>
        <end position="142"/>
    </location>
</feature>
<keyword evidence="1" id="KW-0805">Transcription regulation</keyword>
<dbReference type="RefSeq" id="WP_179432736.1">
    <property type="nucleotide sequence ID" value="NZ_BAABLC010000001.1"/>
</dbReference>
<evidence type="ECO:0000256" key="1">
    <source>
        <dbReference type="ARBA" id="ARBA00023015"/>
    </source>
</evidence>
<dbReference type="Pfam" id="PF01047">
    <property type="entry name" value="MarR"/>
    <property type="match status" value="1"/>
</dbReference>
<evidence type="ECO:0000313" key="6">
    <source>
        <dbReference type="Proteomes" id="UP000552045"/>
    </source>
</evidence>
<dbReference type="InterPro" id="IPR052526">
    <property type="entry name" value="HTH-type_Bedaq_tolerance"/>
</dbReference>
<keyword evidence="6" id="KW-1185">Reference proteome</keyword>
<reference evidence="5 6" key="1">
    <citation type="submission" date="2020-07" db="EMBL/GenBank/DDBJ databases">
        <title>Sequencing the genomes of 1000 actinobacteria strains.</title>
        <authorList>
            <person name="Klenk H.-P."/>
        </authorList>
    </citation>
    <scope>NUCLEOTIDE SEQUENCE [LARGE SCALE GENOMIC DNA]</scope>
    <source>
        <strain evidence="5 6">DSM 22185</strain>
    </source>
</reference>
<dbReference type="GO" id="GO:0003677">
    <property type="term" value="F:DNA binding"/>
    <property type="evidence" value="ECO:0007669"/>
    <property type="project" value="UniProtKB-KW"/>
</dbReference>
<dbReference type="PROSITE" id="PS01117">
    <property type="entry name" value="HTH_MARR_1"/>
    <property type="match status" value="1"/>
</dbReference>
<dbReference type="PROSITE" id="PS50995">
    <property type="entry name" value="HTH_MARR_2"/>
    <property type="match status" value="1"/>
</dbReference>
<dbReference type="Gene3D" id="1.10.10.10">
    <property type="entry name" value="Winged helix-like DNA-binding domain superfamily/Winged helix DNA-binding domain"/>
    <property type="match status" value="1"/>
</dbReference>